<feature type="compositionally biased region" description="Basic and acidic residues" evidence="1">
    <location>
        <begin position="242"/>
        <end position="251"/>
    </location>
</feature>
<feature type="region of interest" description="Disordered" evidence="1">
    <location>
        <begin position="120"/>
        <end position="166"/>
    </location>
</feature>
<evidence type="ECO:0000256" key="1">
    <source>
        <dbReference type="SAM" id="MobiDB-lite"/>
    </source>
</evidence>
<proteinExistence type="predicted"/>
<protein>
    <submittedName>
        <fullName evidence="2">Replication protein O</fullName>
    </submittedName>
</protein>
<feature type="compositionally biased region" description="Polar residues" evidence="1">
    <location>
        <begin position="252"/>
        <end position="264"/>
    </location>
</feature>
<organism evidence="2">
    <name type="scientific">Siphoviridae sp. ctWsj12</name>
    <dbReference type="NCBI Taxonomy" id="2826363"/>
    <lineage>
        <taxon>Viruses</taxon>
        <taxon>Duplodnaviria</taxon>
        <taxon>Heunggongvirae</taxon>
        <taxon>Uroviricota</taxon>
        <taxon>Caudoviricetes</taxon>
    </lineage>
</organism>
<reference evidence="2" key="1">
    <citation type="journal article" date="2021" name="Proc. Natl. Acad. Sci. U.S.A.">
        <title>A Catalog of Tens of Thousands of Viruses from Human Metagenomes Reveals Hidden Associations with Chronic Diseases.</title>
        <authorList>
            <person name="Tisza M.J."/>
            <person name="Buck C.B."/>
        </authorList>
    </citation>
    <scope>NUCLEOTIDE SEQUENCE</scope>
    <source>
        <strain evidence="2">CtWsj12</strain>
    </source>
</reference>
<feature type="compositionally biased region" description="Basic and acidic residues" evidence="1">
    <location>
        <begin position="142"/>
        <end position="153"/>
    </location>
</feature>
<dbReference type="EMBL" id="BK015233">
    <property type="protein sequence ID" value="DAD97189.1"/>
    <property type="molecule type" value="Genomic_DNA"/>
</dbReference>
<sequence>MVKGAFQTSREIFENPIWTDVVKFRIFFYIYGNAVFAKEGTNIAGIHLNRGQYLRSYRNLQNDLAYMEKRAFKTYSLSTIKDKIDQLVKENRIKIKQTDYGTLFTVLNYEEYQGFERYGKPLSEQQPNGNRTLSEQQPNNNKNDKNVKNDKNNNPRNTRKKRVYEDDAPNKILAKTLFKLIRKNQDIKEPNLDDWANTIRLTIESDKRSGKEVQEMIVWASQHEFWSTVVLSPSSLRKHFDKMKAQKDKPRTTSGTNKLQNTGSDEYDDLPI</sequence>
<feature type="compositionally biased region" description="Polar residues" evidence="1">
    <location>
        <begin position="123"/>
        <end position="137"/>
    </location>
</feature>
<name>A0A8S5NQV2_9CAUD</name>
<accession>A0A8S5NQV2</accession>
<evidence type="ECO:0000313" key="2">
    <source>
        <dbReference type="EMBL" id="DAD97189.1"/>
    </source>
</evidence>
<feature type="region of interest" description="Disordered" evidence="1">
    <location>
        <begin position="241"/>
        <end position="272"/>
    </location>
</feature>